<protein>
    <submittedName>
        <fullName evidence="1">Unnamed protein product</fullName>
    </submittedName>
</protein>
<organism evidence="1 2">
    <name type="scientific">Ambrosiozyma monospora</name>
    <name type="common">Yeast</name>
    <name type="synonym">Endomycopsis monosporus</name>
    <dbReference type="NCBI Taxonomy" id="43982"/>
    <lineage>
        <taxon>Eukaryota</taxon>
        <taxon>Fungi</taxon>
        <taxon>Dikarya</taxon>
        <taxon>Ascomycota</taxon>
        <taxon>Saccharomycotina</taxon>
        <taxon>Pichiomycetes</taxon>
        <taxon>Pichiales</taxon>
        <taxon>Pichiaceae</taxon>
        <taxon>Ambrosiozyma</taxon>
    </lineage>
</organism>
<name>A0ACB5U7F2_AMBMO</name>
<accession>A0ACB5U7F2</accession>
<dbReference type="EMBL" id="BSXS01013191">
    <property type="protein sequence ID" value="GMF03698.1"/>
    <property type="molecule type" value="Genomic_DNA"/>
</dbReference>
<keyword evidence="2" id="KW-1185">Reference proteome</keyword>
<sequence length="99" mass="11560">MIGLKPDHPHIKEKVLKEVYKMAQSPAGEEFVKNVTKGRQNWSIYEQGFDNVVSSRYEAMLETFVWLKEKYGNVEDYFEEKLGLGLEDQKIIKDSLLAY</sequence>
<proteinExistence type="predicted"/>
<evidence type="ECO:0000313" key="1">
    <source>
        <dbReference type="EMBL" id="GMF03698.1"/>
    </source>
</evidence>
<evidence type="ECO:0000313" key="2">
    <source>
        <dbReference type="Proteomes" id="UP001165064"/>
    </source>
</evidence>
<dbReference type="Proteomes" id="UP001165064">
    <property type="component" value="Unassembled WGS sequence"/>
</dbReference>
<reference evidence="1" key="1">
    <citation type="submission" date="2023-04" db="EMBL/GenBank/DDBJ databases">
        <title>Ambrosiozyma monospora NBRC 10751.</title>
        <authorList>
            <person name="Ichikawa N."/>
            <person name="Sato H."/>
            <person name="Tonouchi N."/>
        </authorList>
    </citation>
    <scope>NUCLEOTIDE SEQUENCE</scope>
    <source>
        <strain evidence="1">NBRC 10751</strain>
    </source>
</reference>
<gene>
    <name evidence="1" type="ORF">Amon02_001187700</name>
</gene>
<comment type="caution">
    <text evidence="1">The sequence shown here is derived from an EMBL/GenBank/DDBJ whole genome shotgun (WGS) entry which is preliminary data.</text>
</comment>